<sequence>MIAVDTSALMAIVLDEPQAETCMVAIEAADGLLISAGTVAEALIVAGRRNVGEEIAALVEGLGFEVVSVTEASARRIAEAYARWGKGVHPAGLNYGDCFAYEVASERGCPLLFVGDDFSRTDLLSVL</sequence>
<accession>A0A0B1Q3K8</accession>
<gene>
    <name evidence="8" type="primary">vapC</name>
    <name evidence="10" type="ORF">LA66_15345</name>
</gene>
<keyword evidence="6 8" id="KW-0460">Magnesium</keyword>
<dbReference type="GO" id="GO:0016787">
    <property type="term" value="F:hydrolase activity"/>
    <property type="evidence" value="ECO:0007669"/>
    <property type="project" value="UniProtKB-KW"/>
</dbReference>
<evidence type="ECO:0000256" key="4">
    <source>
        <dbReference type="ARBA" id="ARBA00022723"/>
    </source>
</evidence>
<dbReference type="STRING" id="370622.LA66_15345"/>
<evidence type="ECO:0000256" key="7">
    <source>
        <dbReference type="ARBA" id="ARBA00038093"/>
    </source>
</evidence>
<keyword evidence="5 8" id="KW-0378">Hydrolase</keyword>
<dbReference type="InterPro" id="IPR002716">
    <property type="entry name" value="PIN_dom"/>
</dbReference>
<dbReference type="CDD" id="cd09871">
    <property type="entry name" value="PIN_MtVapC28-VapC30-like"/>
    <property type="match status" value="1"/>
</dbReference>
<evidence type="ECO:0000256" key="5">
    <source>
        <dbReference type="ARBA" id="ARBA00022801"/>
    </source>
</evidence>
<evidence type="ECO:0000256" key="6">
    <source>
        <dbReference type="ARBA" id="ARBA00022842"/>
    </source>
</evidence>
<keyword evidence="8" id="KW-0800">Toxin</keyword>
<comment type="caution">
    <text evidence="10">The sequence shown here is derived from an EMBL/GenBank/DDBJ whole genome shotgun (WGS) entry which is preliminary data.</text>
</comment>
<evidence type="ECO:0000256" key="2">
    <source>
        <dbReference type="ARBA" id="ARBA00022649"/>
    </source>
</evidence>
<dbReference type="GO" id="GO:0090729">
    <property type="term" value="F:toxin activity"/>
    <property type="evidence" value="ECO:0007669"/>
    <property type="project" value="UniProtKB-KW"/>
</dbReference>
<dbReference type="Proteomes" id="UP000030826">
    <property type="component" value="Unassembled WGS sequence"/>
</dbReference>
<keyword evidence="3 8" id="KW-0540">Nuclease</keyword>
<name>A0A0B1Q3K8_9HYPH</name>
<reference evidence="10 11" key="1">
    <citation type="submission" date="2014-09" db="EMBL/GenBank/DDBJ databases">
        <title>Isolation and characterization of Aurantimonas altamirensis ON-56566 from clinical sample following a dog bite.</title>
        <authorList>
            <person name="Eshaghi A."/>
            <person name="Li A."/>
            <person name="Shahinas D."/>
            <person name="Bahn P."/>
            <person name="Kus J.V."/>
            <person name="Patel S.N."/>
        </authorList>
    </citation>
    <scope>NUCLEOTIDE SEQUENCE [LARGE SCALE GENOMIC DNA]</scope>
    <source>
        <strain evidence="10 11">ON-56566</strain>
    </source>
</reference>
<feature type="binding site" evidence="8">
    <location>
        <position position="5"/>
    </location>
    <ligand>
        <name>Mg(2+)</name>
        <dbReference type="ChEBI" id="CHEBI:18420"/>
    </ligand>
</feature>
<dbReference type="GO" id="GO:0004540">
    <property type="term" value="F:RNA nuclease activity"/>
    <property type="evidence" value="ECO:0007669"/>
    <property type="project" value="InterPro"/>
</dbReference>
<evidence type="ECO:0000313" key="10">
    <source>
        <dbReference type="EMBL" id="KHJ53951.1"/>
    </source>
</evidence>
<evidence type="ECO:0000313" key="11">
    <source>
        <dbReference type="Proteomes" id="UP000030826"/>
    </source>
</evidence>
<dbReference type="Pfam" id="PF01850">
    <property type="entry name" value="PIN"/>
    <property type="match status" value="1"/>
</dbReference>
<evidence type="ECO:0000259" key="9">
    <source>
        <dbReference type="Pfam" id="PF01850"/>
    </source>
</evidence>
<dbReference type="PANTHER" id="PTHR33653:SF1">
    <property type="entry name" value="RIBONUCLEASE VAPC2"/>
    <property type="match status" value="1"/>
</dbReference>
<dbReference type="OrthoDB" id="32625at2"/>
<keyword evidence="4 8" id="KW-0479">Metal-binding</keyword>
<feature type="binding site" evidence="8">
    <location>
        <position position="97"/>
    </location>
    <ligand>
        <name>Mg(2+)</name>
        <dbReference type="ChEBI" id="CHEBI:18420"/>
    </ligand>
</feature>
<comment type="function">
    <text evidence="8">Toxic component of a toxin-antitoxin (TA) system. An RNase.</text>
</comment>
<feature type="domain" description="PIN" evidence="9">
    <location>
        <begin position="2"/>
        <end position="122"/>
    </location>
</feature>
<protein>
    <recommendedName>
        <fullName evidence="8">Ribonuclease VapC</fullName>
        <shortName evidence="8">RNase VapC</shortName>
        <ecNumber evidence="8">3.1.-.-</ecNumber>
    </recommendedName>
    <alternativeName>
        <fullName evidence="8">Toxin VapC</fullName>
    </alternativeName>
</protein>
<dbReference type="AlphaFoldDB" id="A0A0B1Q3K8"/>
<dbReference type="GO" id="GO:0000287">
    <property type="term" value="F:magnesium ion binding"/>
    <property type="evidence" value="ECO:0007669"/>
    <property type="project" value="UniProtKB-UniRule"/>
</dbReference>
<dbReference type="RefSeq" id="WP_012092614.1">
    <property type="nucleotide sequence ID" value="NZ_BBWQ01000022.1"/>
</dbReference>
<comment type="similarity">
    <text evidence="7 8">Belongs to the PINc/VapC protein family.</text>
</comment>
<dbReference type="SUPFAM" id="SSF88723">
    <property type="entry name" value="PIN domain-like"/>
    <property type="match status" value="1"/>
</dbReference>
<dbReference type="GeneID" id="97241121"/>
<dbReference type="EC" id="3.1.-.-" evidence="8"/>
<proteinExistence type="inferred from homology"/>
<evidence type="ECO:0000256" key="1">
    <source>
        <dbReference type="ARBA" id="ARBA00001946"/>
    </source>
</evidence>
<comment type="cofactor">
    <cofactor evidence="1 8">
        <name>Mg(2+)</name>
        <dbReference type="ChEBI" id="CHEBI:18420"/>
    </cofactor>
</comment>
<dbReference type="InterPro" id="IPR050556">
    <property type="entry name" value="Type_II_TA_system_RNase"/>
</dbReference>
<dbReference type="EMBL" id="JRFJ01000004">
    <property type="protein sequence ID" value="KHJ53951.1"/>
    <property type="molecule type" value="Genomic_DNA"/>
</dbReference>
<evidence type="ECO:0000256" key="8">
    <source>
        <dbReference type="HAMAP-Rule" id="MF_00265"/>
    </source>
</evidence>
<dbReference type="InterPro" id="IPR022907">
    <property type="entry name" value="VapC_family"/>
</dbReference>
<dbReference type="PANTHER" id="PTHR33653">
    <property type="entry name" value="RIBONUCLEASE VAPC2"/>
    <property type="match status" value="1"/>
</dbReference>
<dbReference type="InterPro" id="IPR029060">
    <property type="entry name" value="PIN-like_dom_sf"/>
</dbReference>
<dbReference type="HAMAP" id="MF_00265">
    <property type="entry name" value="VapC_Nob1"/>
    <property type="match status" value="1"/>
</dbReference>
<dbReference type="Gene3D" id="3.40.50.1010">
    <property type="entry name" value="5'-nuclease"/>
    <property type="match status" value="1"/>
</dbReference>
<organism evidence="10 11">
    <name type="scientific">Aureimonas altamirensis</name>
    <dbReference type="NCBI Taxonomy" id="370622"/>
    <lineage>
        <taxon>Bacteria</taxon>
        <taxon>Pseudomonadati</taxon>
        <taxon>Pseudomonadota</taxon>
        <taxon>Alphaproteobacteria</taxon>
        <taxon>Hyphomicrobiales</taxon>
        <taxon>Aurantimonadaceae</taxon>
        <taxon>Aureimonas</taxon>
    </lineage>
</organism>
<keyword evidence="2 8" id="KW-1277">Toxin-antitoxin system</keyword>
<evidence type="ECO:0000256" key="3">
    <source>
        <dbReference type="ARBA" id="ARBA00022722"/>
    </source>
</evidence>